<evidence type="ECO:0000313" key="1">
    <source>
        <dbReference type="EMBL" id="OXA54473.1"/>
    </source>
</evidence>
<gene>
    <name evidence="1" type="ORF">Fcan01_11804</name>
</gene>
<accession>A0A226EAD3</accession>
<evidence type="ECO:0000313" key="2">
    <source>
        <dbReference type="Proteomes" id="UP000198287"/>
    </source>
</evidence>
<dbReference type="EMBL" id="LNIX01000005">
    <property type="protein sequence ID" value="OXA54473.1"/>
    <property type="molecule type" value="Genomic_DNA"/>
</dbReference>
<name>A0A226EAD3_FOLCA</name>
<proteinExistence type="predicted"/>
<dbReference type="AlphaFoldDB" id="A0A226EAD3"/>
<dbReference type="PANTHER" id="PTHR46954">
    <property type="entry name" value="C2H2-TYPE DOMAIN-CONTAINING PROTEIN"/>
    <property type="match status" value="1"/>
</dbReference>
<dbReference type="PANTHER" id="PTHR46954:SF1">
    <property type="entry name" value="C2H2-TYPE DOMAIN-CONTAINING PROTEIN"/>
    <property type="match status" value="1"/>
</dbReference>
<reference evidence="1 2" key="1">
    <citation type="submission" date="2015-12" db="EMBL/GenBank/DDBJ databases">
        <title>The genome of Folsomia candida.</title>
        <authorList>
            <person name="Faddeeva A."/>
            <person name="Derks M.F."/>
            <person name="Anvar Y."/>
            <person name="Smit S."/>
            <person name="Van Straalen N."/>
            <person name="Roelofs D."/>
        </authorList>
    </citation>
    <scope>NUCLEOTIDE SEQUENCE [LARGE SCALE GENOMIC DNA]</scope>
    <source>
        <strain evidence="1 2">VU population</strain>
        <tissue evidence="1">Whole body</tissue>
    </source>
</reference>
<keyword evidence="2" id="KW-1185">Reference proteome</keyword>
<dbReference type="OrthoDB" id="7698126at2759"/>
<sequence length="565" mass="65031">MTRIGNLSLQYDNHLSFAHRTGLVVKHLPSNIQINEFSYWKTSCVETIAFYESSNPPLFLDDLKNWGIRIISPPNGDEVQFIQVFPAGEALMKERRLSDNNQNLHRLPILKSWVNSLLHYDCENHRYFVFTDTKCFIVYGPLQALMGKLNITLVSLEYVKVDLKVIVFVGSFKLANTSMKHIQCDLEVSKIWKELKATGDDFEIKAELEIRNWRDKYNNKKEKLDNIWKRLEVLLKHEDFTAACKDKSGNCKPILVIVVDGGPDENPRLGGRRMAPLSKDLAGLILDHDLFGSHLDDNGKTLDPDLERENFAHAGNILAEIWSNTIIDGHKTIASYVKPEDSEKSEIDTLVTAEWRSRHVVECTDITYCSPPRSGYFKVMKQFIPAPLCLIQDGLRIDSNENSINAFTSMMIRLAIDDTHLREGINQELPFDYCCPSVEELIKQRTCQLCGIYHASMKSLKIHFKWCKTYHATSHENSCRKTIIAPIVAPAPIRRSMRPARLVAKRQKEKMLVWKSRSNDKYVDWFNEDEVGIDMDGLELPDMEENNSIPILNLDDHMQNRWENC</sequence>
<protein>
    <submittedName>
        <fullName evidence="1">Uncharacterized protein</fullName>
    </submittedName>
</protein>
<comment type="caution">
    <text evidence="1">The sequence shown here is derived from an EMBL/GenBank/DDBJ whole genome shotgun (WGS) entry which is preliminary data.</text>
</comment>
<dbReference type="Proteomes" id="UP000198287">
    <property type="component" value="Unassembled WGS sequence"/>
</dbReference>
<organism evidence="1 2">
    <name type="scientific">Folsomia candida</name>
    <name type="common">Springtail</name>
    <dbReference type="NCBI Taxonomy" id="158441"/>
    <lineage>
        <taxon>Eukaryota</taxon>
        <taxon>Metazoa</taxon>
        <taxon>Ecdysozoa</taxon>
        <taxon>Arthropoda</taxon>
        <taxon>Hexapoda</taxon>
        <taxon>Collembola</taxon>
        <taxon>Entomobryomorpha</taxon>
        <taxon>Isotomoidea</taxon>
        <taxon>Isotomidae</taxon>
        <taxon>Proisotominae</taxon>
        <taxon>Folsomia</taxon>
    </lineage>
</organism>